<dbReference type="InterPro" id="IPR035965">
    <property type="entry name" value="PAS-like_dom_sf"/>
</dbReference>
<organism evidence="3 4">
    <name type="scientific">Candidatus Thiothrix phosphatis</name>
    <dbReference type="NCBI Taxonomy" id="3112415"/>
    <lineage>
        <taxon>Bacteria</taxon>
        <taxon>Pseudomonadati</taxon>
        <taxon>Pseudomonadota</taxon>
        <taxon>Gammaproteobacteria</taxon>
        <taxon>Thiotrichales</taxon>
        <taxon>Thiotrichaceae</taxon>
        <taxon>Thiothrix</taxon>
    </lineage>
</organism>
<keyword evidence="1" id="KW-0902">Two-component regulatory system</keyword>
<evidence type="ECO:0000259" key="2">
    <source>
        <dbReference type="PROSITE" id="PS50930"/>
    </source>
</evidence>
<dbReference type="Gene3D" id="3.30.450.20">
    <property type="entry name" value="PAS domain"/>
    <property type="match status" value="1"/>
</dbReference>
<proteinExistence type="predicted"/>
<keyword evidence="3" id="KW-0238">DNA-binding</keyword>
<evidence type="ECO:0000313" key="4">
    <source>
        <dbReference type="Proteomes" id="UP001308005"/>
    </source>
</evidence>
<name>A0ABU6D2D2_9GAMM</name>
<feature type="domain" description="HTH LytTR-type" evidence="2">
    <location>
        <begin position="136"/>
        <end position="241"/>
    </location>
</feature>
<dbReference type="PROSITE" id="PS50930">
    <property type="entry name" value="HTH_LYTTR"/>
    <property type="match status" value="1"/>
</dbReference>
<sequence>MESIHHKLQQFELGMVWLDADNRISAMNSFAMETLAAKPGDLVGQEVLQLHPEASRDKVRWLLESSSCPINSPPPMTMMINIPERVLLIKVSKMHGRDGAVGTCMVFYDLTDLATRPGEDDDEKDISERPRELYKLPVYKNKGVLLVDLESVAGIKADGKYSTLYTEEGSYFCNLSLSELEYRMNKKRFLRVHRSYLVNLMFAMAFEKIDDQCYLIMKHMDDIKVPISRSKATYLKQLLGMA</sequence>
<accession>A0ABU6D2D2</accession>
<reference evidence="4" key="1">
    <citation type="submission" date="2023-07" db="EMBL/GenBank/DDBJ databases">
        <title>The carbon used by Thiothrix.</title>
        <authorList>
            <person name="Chen L."/>
        </authorList>
    </citation>
    <scope>NUCLEOTIDE SEQUENCE [LARGE SCALE GENOMIC DNA]</scope>
</reference>
<gene>
    <name evidence="3" type="ORF">VSS37_19870</name>
</gene>
<evidence type="ECO:0000313" key="3">
    <source>
        <dbReference type="EMBL" id="MEB4593245.1"/>
    </source>
</evidence>
<dbReference type="PANTHER" id="PTHR37299:SF1">
    <property type="entry name" value="STAGE 0 SPORULATION PROTEIN A HOMOLOG"/>
    <property type="match status" value="1"/>
</dbReference>
<dbReference type="SMART" id="SM00850">
    <property type="entry name" value="LytTR"/>
    <property type="match status" value="1"/>
</dbReference>
<dbReference type="InterPro" id="IPR007492">
    <property type="entry name" value="LytTR_DNA-bd_dom"/>
</dbReference>
<dbReference type="SUPFAM" id="SSF55785">
    <property type="entry name" value="PYP-like sensor domain (PAS domain)"/>
    <property type="match status" value="1"/>
</dbReference>
<protein>
    <submittedName>
        <fullName evidence="3">LytTR family DNA-binding domain-containing protein</fullName>
    </submittedName>
</protein>
<dbReference type="Gene3D" id="2.40.50.1020">
    <property type="entry name" value="LytTr DNA-binding domain"/>
    <property type="match status" value="1"/>
</dbReference>
<reference evidence="3 4" key="2">
    <citation type="submission" date="2024-01" db="EMBL/GenBank/DDBJ databases">
        <authorList>
            <person name="Xie X."/>
        </authorList>
    </citation>
    <scope>NUCLEOTIDE SEQUENCE [LARGE SCALE GENOMIC DNA]</scope>
    <source>
        <strain evidence="3">SCUT-1</strain>
    </source>
</reference>
<dbReference type="RefSeq" id="WP_324698029.1">
    <property type="nucleotide sequence ID" value="NZ_JAYMYJ010000152.1"/>
</dbReference>
<dbReference type="GO" id="GO:0003677">
    <property type="term" value="F:DNA binding"/>
    <property type="evidence" value="ECO:0007669"/>
    <property type="project" value="UniProtKB-KW"/>
</dbReference>
<dbReference type="Proteomes" id="UP001308005">
    <property type="component" value="Unassembled WGS sequence"/>
</dbReference>
<dbReference type="PANTHER" id="PTHR37299">
    <property type="entry name" value="TRANSCRIPTIONAL REGULATOR-RELATED"/>
    <property type="match status" value="1"/>
</dbReference>
<comment type="caution">
    <text evidence="3">The sequence shown here is derived from an EMBL/GenBank/DDBJ whole genome shotgun (WGS) entry which is preliminary data.</text>
</comment>
<dbReference type="EMBL" id="JAYMYJ010000152">
    <property type="protein sequence ID" value="MEB4593245.1"/>
    <property type="molecule type" value="Genomic_DNA"/>
</dbReference>
<keyword evidence="4" id="KW-1185">Reference proteome</keyword>
<dbReference type="InterPro" id="IPR046947">
    <property type="entry name" value="LytR-like"/>
</dbReference>
<evidence type="ECO:0000256" key="1">
    <source>
        <dbReference type="ARBA" id="ARBA00023012"/>
    </source>
</evidence>
<dbReference type="Pfam" id="PF04397">
    <property type="entry name" value="LytTR"/>
    <property type="match status" value="1"/>
</dbReference>